<evidence type="ECO:0000313" key="3">
    <source>
        <dbReference type="Proteomes" id="UP000198975"/>
    </source>
</evidence>
<reference evidence="3" key="1">
    <citation type="submission" date="2016-08" db="EMBL/GenBank/DDBJ databases">
        <authorList>
            <person name="Varghese N."/>
            <person name="Submissions Spin"/>
        </authorList>
    </citation>
    <scope>NUCLEOTIDE SEQUENCE [LARGE SCALE GENOMIC DNA]</scope>
    <source>
        <strain evidence="3">REICA_082</strain>
    </source>
</reference>
<feature type="region of interest" description="Disordered" evidence="1">
    <location>
        <begin position="1"/>
        <end position="23"/>
    </location>
</feature>
<protein>
    <submittedName>
        <fullName evidence="2">Uncharacterized protein</fullName>
    </submittedName>
</protein>
<dbReference type="EMBL" id="FMAY01000002">
    <property type="protein sequence ID" value="SCB84808.1"/>
    <property type="molecule type" value="Genomic_DNA"/>
</dbReference>
<evidence type="ECO:0000313" key="2">
    <source>
        <dbReference type="EMBL" id="SCB84808.1"/>
    </source>
</evidence>
<gene>
    <name evidence="2" type="ORF">GA0061071_10289</name>
</gene>
<proteinExistence type="predicted"/>
<evidence type="ECO:0000256" key="1">
    <source>
        <dbReference type="SAM" id="MobiDB-lite"/>
    </source>
</evidence>
<name>A0A1C3ZR10_9ENTR</name>
<sequence length="55" mass="6104">MSGETLLQKSGIERKTKTGKRLKRPNGRFSFLCVSVVFQQARAGTLLPKLVARVT</sequence>
<keyword evidence="3" id="KW-1185">Reference proteome</keyword>
<organism evidence="2 3">
    <name type="scientific">Kosakonia oryzendophytica</name>
    <dbReference type="NCBI Taxonomy" id="1005665"/>
    <lineage>
        <taxon>Bacteria</taxon>
        <taxon>Pseudomonadati</taxon>
        <taxon>Pseudomonadota</taxon>
        <taxon>Gammaproteobacteria</taxon>
        <taxon>Enterobacterales</taxon>
        <taxon>Enterobacteriaceae</taxon>
        <taxon>Kosakonia</taxon>
    </lineage>
</organism>
<dbReference type="AlphaFoldDB" id="A0A1C3ZR10"/>
<dbReference type="Proteomes" id="UP000198975">
    <property type="component" value="Unassembled WGS sequence"/>
</dbReference>
<accession>A0A1C3ZR10</accession>